<sequence>MLTNCPERVFLQIGDDCPDDANFEALKGVTWCARGVAGNDIEYLRADAVAAAVFKVLADVEALARARNAPHLAGLEMALDEVRTRLGTSELRLTKMLGEQAAVRESQAVISAYLAHASTQVLPSGPEMLKALWGDGTEPVAEEEGALRETGSRPQVAPVEPANGGTSTSELVHGAAKLAGFPAKCPITHRDFFMVLEHPELGLIPTYGGPLDSYTMPEMEGRPDDEFHERSLFVHRYDHDRGEWVDDESINLRVIEESALHELQRAATISCDKGQEAKSVATPEAIDALRANAEALQKLFEIFGVGSSARTLPVLLANVTNAQRRSLCLAAVEREFFTVESESDDGTDEPGEECHLNWGAEPEAYIEQFRSELQHLTAKTVATRRNNVASLEALDIPGLRSAIRMFTPNMRDWIGKALDRLEAADTGDADRATTRSGSAAE</sequence>
<dbReference type="RefSeq" id="WP_182553393.1">
    <property type="nucleotide sequence ID" value="NZ_QGAQ01000015.1"/>
</dbReference>
<accession>A0AAW4Q8U3</accession>
<evidence type="ECO:0000313" key="3">
    <source>
        <dbReference type="Proteomes" id="UP001199322"/>
    </source>
</evidence>
<proteinExistence type="predicted"/>
<evidence type="ECO:0000256" key="1">
    <source>
        <dbReference type="SAM" id="MobiDB-lite"/>
    </source>
</evidence>
<feature type="region of interest" description="Disordered" evidence="1">
    <location>
        <begin position="139"/>
        <end position="168"/>
    </location>
</feature>
<dbReference type="Proteomes" id="UP001199322">
    <property type="component" value="Unassembled WGS sequence"/>
</dbReference>
<dbReference type="EMBL" id="QGBI01000015">
    <property type="protein sequence ID" value="MBX3891453.1"/>
    <property type="molecule type" value="Genomic_DNA"/>
</dbReference>
<gene>
    <name evidence="2" type="ORF">DEE74_16445</name>
</gene>
<reference evidence="2" key="1">
    <citation type="submission" date="2018-06" db="EMBL/GenBank/DDBJ databases">
        <authorList>
            <person name="O'Rourke A."/>
        </authorList>
    </citation>
    <scope>NUCLEOTIDE SEQUENCE</scope>
    <source>
        <strain evidence="2">132550021-3</strain>
    </source>
</reference>
<dbReference type="AlphaFoldDB" id="A0AAW4Q8U3"/>
<name>A0AAW4Q8U3_RALPI</name>
<organism evidence="2 3">
    <name type="scientific">Ralstonia pickettii</name>
    <name type="common">Burkholderia pickettii</name>
    <dbReference type="NCBI Taxonomy" id="329"/>
    <lineage>
        <taxon>Bacteria</taxon>
        <taxon>Pseudomonadati</taxon>
        <taxon>Pseudomonadota</taxon>
        <taxon>Betaproteobacteria</taxon>
        <taxon>Burkholderiales</taxon>
        <taxon>Burkholderiaceae</taxon>
        <taxon>Ralstonia</taxon>
    </lineage>
</organism>
<evidence type="ECO:0000313" key="2">
    <source>
        <dbReference type="EMBL" id="MBX3891453.1"/>
    </source>
</evidence>
<protein>
    <submittedName>
        <fullName evidence="2">Uncharacterized protein</fullName>
    </submittedName>
</protein>
<comment type="caution">
    <text evidence="2">The sequence shown here is derived from an EMBL/GenBank/DDBJ whole genome shotgun (WGS) entry which is preliminary data.</text>
</comment>